<evidence type="ECO:0000256" key="1">
    <source>
        <dbReference type="ARBA" id="ARBA00003384"/>
    </source>
</evidence>
<feature type="transmembrane region" description="Helical" evidence="11">
    <location>
        <begin position="196"/>
        <end position="215"/>
    </location>
</feature>
<proteinExistence type="inferred from homology"/>
<dbReference type="AlphaFoldDB" id="A0A2V2NDV9"/>
<keyword evidence="6 11" id="KW-1003">Cell membrane</keyword>
<dbReference type="GO" id="GO:0048472">
    <property type="term" value="F:threonine-phosphate decarboxylase activity"/>
    <property type="evidence" value="ECO:0007669"/>
    <property type="project" value="InterPro"/>
</dbReference>
<dbReference type="InterPro" id="IPR004485">
    <property type="entry name" value="Cobalamin_biosynth_CobD/CbiB"/>
</dbReference>
<feature type="transmembrane region" description="Helical" evidence="11">
    <location>
        <begin position="149"/>
        <end position="170"/>
    </location>
</feature>
<evidence type="ECO:0000313" key="13">
    <source>
        <dbReference type="Proteomes" id="UP000245934"/>
    </source>
</evidence>
<comment type="caution">
    <text evidence="12">The sequence shown here is derived from an EMBL/GenBank/DDBJ whole genome shotgun (WGS) entry which is preliminary data.</text>
</comment>
<comment type="similarity">
    <text evidence="4 11">Belongs to the CobD/CbiB family.</text>
</comment>
<comment type="subcellular location">
    <subcellularLocation>
        <location evidence="2 11">Cell membrane</location>
        <topology evidence="2 11">Multi-pass membrane protein</topology>
    </subcellularLocation>
</comment>
<keyword evidence="10 11" id="KW-0472">Membrane</keyword>
<reference evidence="12 13" key="1">
    <citation type="submission" date="2018-05" db="EMBL/GenBank/DDBJ databases">
        <title>Draft genome of Methanospirillum stamsii Pt1.</title>
        <authorList>
            <person name="Dueholm M.S."/>
            <person name="Nielsen P.H."/>
            <person name="Bakmann L.F."/>
            <person name="Otzen D.E."/>
        </authorList>
    </citation>
    <scope>NUCLEOTIDE SEQUENCE [LARGE SCALE GENOMIC DNA]</scope>
    <source>
        <strain evidence="12 13">Pt1</strain>
    </source>
</reference>
<dbReference type="RefSeq" id="WP_109940904.1">
    <property type="nucleotide sequence ID" value="NZ_CP176366.1"/>
</dbReference>
<evidence type="ECO:0000256" key="9">
    <source>
        <dbReference type="ARBA" id="ARBA00022989"/>
    </source>
</evidence>
<evidence type="ECO:0000256" key="11">
    <source>
        <dbReference type="HAMAP-Rule" id="MF_00024"/>
    </source>
</evidence>
<dbReference type="EMBL" id="QGMZ01000018">
    <property type="protein sequence ID" value="PWR73493.1"/>
    <property type="molecule type" value="Genomic_DNA"/>
</dbReference>
<dbReference type="GO" id="GO:0005886">
    <property type="term" value="C:plasma membrane"/>
    <property type="evidence" value="ECO:0007669"/>
    <property type="project" value="UniProtKB-SubCell"/>
</dbReference>
<evidence type="ECO:0000256" key="6">
    <source>
        <dbReference type="ARBA" id="ARBA00022475"/>
    </source>
</evidence>
<dbReference type="Proteomes" id="UP000245934">
    <property type="component" value="Unassembled WGS sequence"/>
</dbReference>
<dbReference type="GO" id="GO:0015420">
    <property type="term" value="F:ABC-type vitamin B12 transporter activity"/>
    <property type="evidence" value="ECO:0007669"/>
    <property type="project" value="UniProtKB-UniRule"/>
</dbReference>
<dbReference type="PANTHER" id="PTHR34308">
    <property type="entry name" value="COBALAMIN BIOSYNTHESIS PROTEIN CBIB"/>
    <property type="match status" value="1"/>
</dbReference>
<dbReference type="GO" id="GO:0009236">
    <property type="term" value="P:cobalamin biosynthetic process"/>
    <property type="evidence" value="ECO:0007669"/>
    <property type="project" value="UniProtKB-UniRule"/>
</dbReference>
<feature type="transmembrane region" description="Helical" evidence="11">
    <location>
        <begin position="284"/>
        <end position="304"/>
    </location>
</feature>
<evidence type="ECO:0000256" key="10">
    <source>
        <dbReference type="ARBA" id="ARBA00023136"/>
    </source>
</evidence>
<name>A0A2V2NDV9_9EURY</name>
<evidence type="ECO:0000313" key="12">
    <source>
        <dbReference type="EMBL" id="PWR73493.1"/>
    </source>
</evidence>
<feature type="transmembrane region" description="Helical" evidence="11">
    <location>
        <begin position="51"/>
        <end position="71"/>
    </location>
</feature>
<evidence type="ECO:0000256" key="3">
    <source>
        <dbReference type="ARBA" id="ARBA00004953"/>
    </source>
</evidence>
<sequence>MILQIPVLFLSLIVDRVTGDPKTSLHPVALIGRWIGWWGRPSRYPVRIQRVIGIVGWFLTVILFCAPFFVIQVYAPWYLYLLIAPFMLKICFAIRALEEHAQAVSDAVSSDERARKASMLVSRDTTILDDEHLLSAAYESVAENLNDSIIAPLFWFILLGLPGAALYRAVNTMDAMLGYRDERRYLGWWAARMDDLFSFIPARICGLVLLVVYAWKRRLKPAVRVLKHDRKKRPGFNGGIPMSLIAGGEGIQFEKPGVYLIGKKEKTFLEAGPSIIRTVRETTLLFCFFAAVTLLLWGGVSNIYGT</sequence>
<keyword evidence="7 11" id="KW-0169">Cobalamin biosynthesis</keyword>
<dbReference type="Pfam" id="PF03186">
    <property type="entry name" value="CobD_Cbib"/>
    <property type="match status" value="1"/>
</dbReference>
<feature type="transmembrane region" description="Helical" evidence="11">
    <location>
        <begin position="77"/>
        <end position="97"/>
    </location>
</feature>
<evidence type="ECO:0000256" key="4">
    <source>
        <dbReference type="ARBA" id="ARBA00006263"/>
    </source>
</evidence>
<evidence type="ECO:0000256" key="8">
    <source>
        <dbReference type="ARBA" id="ARBA00022692"/>
    </source>
</evidence>
<keyword evidence="13" id="KW-1185">Reference proteome</keyword>
<dbReference type="GeneID" id="97608802"/>
<evidence type="ECO:0000256" key="7">
    <source>
        <dbReference type="ARBA" id="ARBA00022573"/>
    </source>
</evidence>
<dbReference type="UniPathway" id="UPA00148"/>
<evidence type="ECO:0000256" key="5">
    <source>
        <dbReference type="ARBA" id="ARBA00016185"/>
    </source>
</evidence>
<dbReference type="HAMAP" id="MF_00024">
    <property type="entry name" value="CobD_CbiB"/>
    <property type="match status" value="1"/>
</dbReference>
<gene>
    <name evidence="11 12" type="primary">cobD</name>
    <name evidence="12" type="ORF">DLD82_09600</name>
</gene>
<dbReference type="NCBIfam" id="TIGR00380">
    <property type="entry name" value="cobal_cbiB"/>
    <property type="match status" value="1"/>
</dbReference>
<dbReference type="PANTHER" id="PTHR34308:SF1">
    <property type="entry name" value="COBALAMIN BIOSYNTHESIS PROTEIN CBIB"/>
    <property type="match status" value="1"/>
</dbReference>
<organism evidence="12 13">
    <name type="scientific">Methanospirillum stamsii</name>
    <dbReference type="NCBI Taxonomy" id="1277351"/>
    <lineage>
        <taxon>Archaea</taxon>
        <taxon>Methanobacteriati</taxon>
        <taxon>Methanobacteriota</taxon>
        <taxon>Stenosarchaea group</taxon>
        <taxon>Methanomicrobia</taxon>
        <taxon>Methanomicrobiales</taxon>
        <taxon>Methanospirillaceae</taxon>
        <taxon>Methanospirillum</taxon>
    </lineage>
</organism>
<dbReference type="OrthoDB" id="46105at2157"/>
<evidence type="ECO:0000256" key="2">
    <source>
        <dbReference type="ARBA" id="ARBA00004651"/>
    </source>
</evidence>
<comment type="function">
    <text evidence="1 11">Converts cobyric acid to cobinamide by the addition of aminopropanol on the F carboxylic group.</text>
</comment>
<protein>
    <recommendedName>
        <fullName evidence="5 11">Probable cobalamin biosynthesis protein CobD</fullName>
    </recommendedName>
</protein>
<accession>A0A2V2NDV9</accession>
<keyword evidence="8 11" id="KW-0812">Transmembrane</keyword>
<keyword evidence="9 11" id="KW-1133">Transmembrane helix</keyword>
<comment type="pathway">
    <text evidence="3 11">Cofactor biosynthesis; adenosylcobalamin biosynthesis.</text>
</comment>